<protein>
    <submittedName>
        <fullName evidence="3">Uncharacterized protein</fullName>
    </submittedName>
</protein>
<accession>A0A8A2VG97</accession>
<gene>
    <name evidence="3" type="ORF">J0X25_18705</name>
</gene>
<sequence>MSRSLSSRAQTEPIAALVAVMALVTGVGLYAVYVGGALEQSDRTTESTAIDYVWDDLEHEERDVFPASEYESGMDAKLRDAIDADSLPHGLNVYIEIRAYDDGEPTVFAAAHFDSAGDDLAERQLDSNHPDFGPPRGAGEPADSGIETRPISVEVTPADVRGGTLHVEVW</sequence>
<dbReference type="InterPro" id="IPR055709">
    <property type="entry name" value="DUF7285"/>
</dbReference>
<organism evidence="3 4">
    <name type="scientific">Haloterrigena alkaliphila</name>
    <dbReference type="NCBI Taxonomy" id="2816475"/>
    <lineage>
        <taxon>Archaea</taxon>
        <taxon>Methanobacteriati</taxon>
        <taxon>Methanobacteriota</taxon>
        <taxon>Stenosarchaea group</taxon>
        <taxon>Halobacteria</taxon>
        <taxon>Halobacteriales</taxon>
        <taxon>Natrialbaceae</taxon>
        <taxon>Haloterrigena</taxon>
    </lineage>
</organism>
<feature type="transmembrane region" description="Helical" evidence="2">
    <location>
        <begin position="12"/>
        <end position="33"/>
    </location>
</feature>
<dbReference type="KEGG" id="hakz:J0X25_18705"/>
<keyword evidence="2" id="KW-1133">Transmembrane helix</keyword>
<keyword evidence="4" id="KW-1185">Reference proteome</keyword>
<evidence type="ECO:0000256" key="2">
    <source>
        <dbReference type="SAM" id="Phobius"/>
    </source>
</evidence>
<evidence type="ECO:0000256" key="1">
    <source>
        <dbReference type="SAM" id="MobiDB-lite"/>
    </source>
</evidence>
<keyword evidence="2" id="KW-0812">Transmembrane</keyword>
<dbReference type="Pfam" id="PF23956">
    <property type="entry name" value="DUF7285"/>
    <property type="match status" value="1"/>
</dbReference>
<reference evidence="3 4" key="1">
    <citation type="submission" date="2021-03" db="EMBL/GenBank/DDBJ databases">
        <title>Haloterrigena longa sp. nov. and Haloterrigena limicola sp. nov., extremely halophilic archaea isolated from a salt lake.</title>
        <authorList>
            <person name="Henglin C."/>
        </authorList>
    </citation>
    <scope>NUCLEOTIDE SEQUENCE [LARGE SCALE GENOMIC DNA]</scope>
    <source>
        <strain evidence="3 4">KZCA68</strain>
    </source>
</reference>
<dbReference type="EMBL" id="CP071462">
    <property type="protein sequence ID" value="QSW99372.1"/>
    <property type="molecule type" value="Genomic_DNA"/>
</dbReference>
<feature type="region of interest" description="Disordered" evidence="1">
    <location>
        <begin position="123"/>
        <end position="146"/>
    </location>
</feature>
<name>A0A8A2VG97_9EURY</name>
<evidence type="ECO:0000313" key="3">
    <source>
        <dbReference type="EMBL" id="QSW99372.1"/>
    </source>
</evidence>
<evidence type="ECO:0000313" key="4">
    <source>
        <dbReference type="Proteomes" id="UP000663203"/>
    </source>
</evidence>
<keyword evidence="2" id="KW-0472">Membrane</keyword>
<dbReference type="Proteomes" id="UP000663203">
    <property type="component" value="Chromosome"/>
</dbReference>
<proteinExistence type="predicted"/>
<dbReference type="AlphaFoldDB" id="A0A8A2VG97"/>